<dbReference type="EMBL" id="VSRR010003608">
    <property type="protein sequence ID" value="MPC36787.1"/>
    <property type="molecule type" value="Genomic_DNA"/>
</dbReference>
<dbReference type="AlphaFoldDB" id="A0A5B7EU93"/>
<reference evidence="1 2" key="1">
    <citation type="submission" date="2019-05" db="EMBL/GenBank/DDBJ databases">
        <title>Another draft genome of Portunus trituberculatus and its Hox gene families provides insights of decapod evolution.</title>
        <authorList>
            <person name="Jeong J.-H."/>
            <person name="Song I."/>
            <person name="Kim S."/>
            <person name="Choi T."/>
            <person name="Kim D."/>
            <person name="Ryu S."/>
            <person name="Kim W."/>
        </authorList>
    </citation>
    <scope>NUCLEOTIDE SEQUENCE [LARGE SCALE GENOMIC DNA]</scope>
    <source>
        <tissue evidence="1">Muscle</tissue>
    </source>
</reference>
<proteinExistence type="predicted"/>
<evidence type="ECO:0000313" key="2">
    <source>
        <dbReference type="Proteomes" id="UP000324222"/>
    </source>
</evidence>
<protein>
    <submittedName>
        <fullName evidence="1">Uncharacterized protein</fullName>
    </submittedName>
</protein>
<name>A0A5B7EU93_PORTR</name>
<comment type="caution">
    <text evidence="1">The sequence shown here is derived from an EMBL/GenBank/DDBJ whole genome shotgun (WGS) entry which is preliminary data.</text>
</comment>
<evidence type="ECO:0000313" key="1">
    <source>
        <dbReference type="EMBL" id="MPC36787.1"/>
    </source>
</evidence>
<dbReference type="Proteomes" id="UP000324222">
    <property type="component" value="Unassembled WGS sequence"/>
</dbReference>
<gene>
    <name evidence="1" type="ORF">E2C01_030256</name>
</gene>
<accession>A0A5B7EU93</accession>
<sequence>MEFLDLVPQRSKGTPSMQNVYDVNFCPNLTSAPCFRKRFTTSTSGSSLDARYSPSAGLMGELSSPTITMFGFAPLSSKSLIISSLLGMPSLQAMCNGEPIMGELASRFAPGGGEN</sequence>
<organism evidence="1 2">
    <name type="scientific">Portunus trituberculatus</name>
    <name type="common">Swimming crab</name>
    <name type="synonym">Neptunus trituberculatus</name>
    <dbReference type="NCBI Taxonomy" id="210409"/>
    <lineage>
        <taxon>Eukaryota</taxon>
        <taxon>Metazoa</taxon>
        <taxon>Ecdysozoa</taxon>
        <taxon>Arthropoda</taxon>
        <taxon>Crustacea</taxon>
        <taxon>Multicrustacea</taxon>
        <taxon>Malacostraca</taxon>
        <taxon>Eumalacostraca</taxon>
        <taxon>Eucarida</taxon>
        <taxon>Decapoda</taxon>
        <taxon>Pleocyemata</taxon>
        <taxon>Brachyura</taxon>
        <taxon>Eubrachyura</taxon>
        <taxon>Portunoidea</taxon>
        <taxon>Portunidae</taxon>
        <taxon>Portuninae</taxon>
        <taxon>Portunus</taxon>
    </lineage>
</organism>
<keyword evidence="2" id="KW-1185">Reference proteome</keyword>